<evidence type="ECO:0000256" key="10">
    <source>
        <dbReference type="ARBA" id="ARBA00022989"/>
    </source>
</evidence>
<dbReference type="OrthoDB" id="4062651at2759"/>
<proteinExistence type="predicted"/>
<comment type="caution">
    <text evidence="17">The sequence shown here is derived from an EMBL/GenBank/DDBJ whole genome shotgun (WGS) entry which is preliminary data.</text>
</comment>
<name>A0A9Q0NUJ1_SALVM</name>
<keyword evidence="8" id="KW-0418">Kinase</keyword>
<feature type="region of interest" description="Disordered" evidence="15">
    <location>
        <begin position="180"/>
        <end position="220"/>
    </location>
</feature>
<dbReference type="AlphaFoldDB" id="A0A9Q0NUJ1"/>
<comment type="subcellular location">
    <subcellularLocation>
        <location evidence="1">Cell membrane</location>
        <topology evidence="1">Single-pass membrane protein</topology>
    </subcellularLocation>
</comment>
<evidence type="ECO:0000313" key="17">
    <source>
        <dbReference type="EMBL" id="KAJ6676193.1"/>
    </source>
</evidence>
<dbReference type="EC" id="2.7.11.1" evidence="2"/>
<dbReference type="PANTHER" id="PTHR47982:SF38">
    <property type="entry name" value="PROTEIN KINASE DOMAIN-CONTAINING PROTEIN"/>
    <property type="match status" value="1"/>
</dbReference>
<feature type="domain" description="Protein kinase" evidence="16">
    <location>
        <begin position="37"/>
        <end position="220"/>
    </location>
</feature>
<dbReference type="InterPro" id="IPR000719">
    <property type="entry name" value="Prot_kinase_dom"/>
</dbReference>
<organism evidence="17 18">
    <name type="scientific">Salix viminalis</name>
    <name type="common">Common osier</name>
    <name type="synonym">Basket willow</name>
    <dbReference type="NCBI Taxonomy" id="40686"/>
    <lineage>
        <taxon>Eukaryota</taxon>
        <taxon>Viridiplantae</taxon>
        <taxon>Streptophyta</taxon>
        <taxon>Embryophyta</taxon>
        <taxon>Tracheophyta</taxon>
        <taxon>Spermatophyta</taxon>
        <taxon>Magnoliopsida</taxon>
        <taxon>eudicotyledons</taxon>
        <taxon>Gunneridae</taxon>
        <taxon>Pentapetalae</taxon>
        <taxon>rosids</taxon>
        <taxon>fabids</taxon>
        <taxon>Malpighiales</taxon>
        <taxon>Salicaceae</taxon>
        <taxon>Saliceae</taxon>
        <taxon>Salix</taxon>
    </lineage>
</organism>
<gene>
    <name evidence="17" type="ORF">OIU85_009469</name>
</gene>
<dbReference type="EMBL" id="JAPFFL010000015">
    <property type="protein sequence ID" value="KAJ6676193.1"/>
    <property type="molecule type" value="Genomic_DNA"/>
</dbReference>
<keyword evidence="9 14" id="KW-0067">ATP-binding</keyword>
<dbReference type="Gene3D" id="3.30.200.20">
    <property type="entry name" value="Phosphorylase Kinase, domain 1"/>
    <property type="match status" value="1"/>
</dbReference>
<dbReference type="PANTHER" id="PTHR47982">
    <property type="entry name" value="PROLINE-RICH RECEPTOR-LIKE PROTEIN KINASE PERK4"/>
    <property type="match status" value="1"/>
</dbReference>
<evidence type="ECO:0000256" key="9">
    <source>
        <dbReference type="ARBA" id="ARBA00022840"/>
    </source>
</evidence>
<evidence type="ECO:0000259" key="16">
    <source>
        <dbReference type="PROSITE" id="PS50011"/>
    </source>
</evidence>
<dbReference type="InterPro" id="IPR047117">
    <property type="entry name" value="PERK1-13-like"/>
</dbReference>
<dbReference type="FunFam" id="3.30.200.20:FF:000406">
    <property type="entry name" value="PTI1-like tyrosine-protein kinase At3g15890"/>
    <property type="match status" value="1"/>
</dbReference>
<keyword evidence="3" id="KW-1003">Cell membrane</keyword>
<evidence type="ECO:0000256" key="8">
    <source>
        <dbReference type="ARBA" id="ARBA00022777"/>
    </source>
</evidence>
<dbReference type="SUPFAM" id="SSF56112">
    <property type="entry name" value="Protein kinase-like (PK-like)"/>
    <property type="match status" value="1"/>
</dbReference>
<reference evidence="17" key="1">
    <citation type="submission" date="2022-11" db="EMBL/GenBank/DDBJ databases">
        <authorList>
            <person name="Hyden B.L."/>
            <person name="Feng K."/>
            <person name="Yates T."/>
            <person name="Jawdy S."/>
            <person name="Smart L.B."/>
            <person name="Muchero W."/>
        </authorList>
    </citation>
    <scope>NUCLEOTIDE SEQUENCE</scope>
    <source>
        <tissue evidence="17">Shoot tip</tissue>
    </source>
</reference>
<dbReference type="Pfam" id="PF00069">
    <property type="entry name" value="Pkinase"/>
    <property type="match status" value="1"/>
</dbReference>
<sequence>MILKCFCCVPREEEPKIREYPREIYTLKQILNATNNFHSDNKIGEGGFGSVYRGRTSTGTEIAVVKRLKAMSAKAEMEFAVEVEILGRVRHKNLLSLRGFYAEKLPGGVKLDIVKWVNPFVEKGSAFDHVAAPRLKGRYDPAQLKTAIMVPMRCTDRNPEKRPTMMKVVEWLNGGLGRTEEVEDEVGEDAEIDYNEMEYDDGTDYDGYDGKIQRERHHRK</sequence>
<evidence type="ECO:0000256" key="4">
    <source>
        <dbReference type="ARBA" id="ARBA00022527"/>
    </source>
</evidence>
<evidence type="ECO:0000256" key="12">
    <source>
        <dbReference type="ARBA" id="ARBA00047899"/>
    </source>
</evidence>
<keyword evidence="6" id="KW-0812">Transmembrane</keyword>
<keyword evidence="10" id="KW-1133">Transmembrane helix</keyword>
<dbReference type="InterPro" id="IPR017441">
    <property type="entry name" value="Protein_kinase_ATP_BS"/>
</dbReference>
<dbReference type="GO" id="GO:0004674">
    <property type="term" value="F:protein serine/threonine kinase activity"/>
    <property type="evidence" value="ECO:0007669"/>
    <property type="project" value="UniProtKB-KW"/>
</dbReference>
<evidence type="ECO:0000256" key="1">
    <source>
        <dbReference type="ARBA" id="ARBA00004162"/>
    </source>
</evidence>
<keyword evidence="18" id="KW-1185">Reference proteome</keyword>
<dbReference type="PROSITE" id="PS00107">
    <property type="entry name" value="PROTEIN_KINASE_ATP"/>
    <property type="match status" value="1"/>
</dbReference>
<feature type="binding site" evidence="14">
    <location>
        <position position="66"/>
    </location>
    <ligand>
        <name>ATP</name>
        <dbReference type="ChEBI" id="CHEBI:30616"/>
    </ligand>
</feature>
<evidence type="ECO:0000256" key="6">
    <source>
        <dbReference type="ARBA" id="ARBA00022692"/>
    </source>
</evidence>
<evidence type="ECO:0000313" key="18">
    <source>
        <dbReference type="Proteomes" id="UP001151529"/>
    </source>
</evidence>
<dbReference type="GO" id="GO:0005886">
    <property type="term" value="C:plasma membrane"/>
    <property type="evidence" value="ECO:0007669"/>
    <property type="project" value="UniProtKB-SubCell"/>
</dbReference>
<dbReference type="GO" id="GO:0005524">
    <property type="term" value="F:ATP binding"/>
    <property type="evidence" value="ECO:0007669"/>
    <property type="project" value="UniProtKB-UniRule"/>
</dbReference>
<keyword evidence="4" id="KW-0723">Serine/threonine-protein kinase</keyword>
<dbReference type="PROSITE" id="PS50011">
    <property type="entry name" value="PROTEIN_KINASE_DOM"/>
    <property type="match status" value="1"/>
</dbReference>
<accession>A0A9Q0NUJ1</accession>
<comment type="catalytic activity">
    <reaction evidence="13">
        <text>L-seryl-[protein] + ATP = O-phospho-L-seryl-[protein] + ADP + H(+)</text>
        <dbReference type="Rhea" id="RHEA:17989"/>
        <dbReference type="Rhea" id="RHEA-COMP:9863"/>
        <dbReference type="Rhea" id="RHEA-COMP:11604"/>
        <dbReference type="ChEBI" id="CHEBI:15378"/>
        <dbReference type="ChEBI" id="CHEBI:29999"/>
        <dbReference type="ChEBI" id="CHEBI:30616"/>
        <dbReference type="ChEBI" id="CHEBI:83421"/>
        <dbReference type="ChEBI" id="CHEBI:456216"/>
        <dbReference type="EC" id="2.7.11.1"/>
    </reaction>
</comment>
<keyword evidence="5" id="KW-0808">Transferase</keyword>
<dbReference type="InterPro" id="IPR011009">
    <property type="entry name" value="Kinase-like_dom_sf"/>
</dbReference>
<comment type="catalytic activity">
    <reaction evidence="12">
        <text>L-threonyl-[protein] + ATP = O-phospho-L-threonyl-[protein] + ADP + H(+)</text>
        <dbReference type="Rhea" id="RHEA:46608"/>
        <dbReference type="Rhea" id="RHEA-COMP:11060"/>
        <dbReference type="Rhea" id="RHEA-COMP:11605"/>
        <dbReference type="ChEBI" id="CHEBI:15378"/>
        <dbReference type="ChEBI" id="CHEBI:30013"/>
        <dbReference type="ChEBI" id="CHEBI:30616"/>
        <dbReference type="ChEBI" id="CHEBI:61977"/>
        <dbReference type="ChEBI" id="CHEBI:456216"/>
        <dbReference type="EC" id="2.7.11.1"/>
    </reaction>
</comment>
<keyword evidence="11" id="KW-0472">Membrane</keyword>
<evidence type="ECO:0000256" key="7">
    <source>
        <dbReference type="ARBA" id="ARBA00022741"/>
    </source>
</evidence>
<evidence type="ECO:0000256" key="3">
    <source>
        <dbReference type="ARBA" id="ARBA00022475"/>
    </source>
</evidence>
<feature type="compositionally biased region" description="Acidic residues" evidence="15">
    <location>
        <begin position="181"/>
        <end position="207"/>
    </location>
</feature>
<evidence type="ECO:0000256" key="15">
    <source>
        <dbReference type="SAM" id="MobiDB-lite"/>
    </source>
</evidence>
<evidence type="ECO:0000256" key="5">
    <source>
        <dbReference type="ARBA" id="ARBA00022679"/>
    </source>
</evidence>
<reference evidence="17" key="2">
    <citation type="journal article" date="2023" name="Int. J. Mol. Sci.">
        <title>De Novo Assembly and Annotation of 11 Diverse Shrub Willow (Salix) Genomes Reveals Novel Gene Organization in Sex-Linked Regions.</title>
        <authorList>
            <person name="Hyden B."/>
            <person name="Feng K."/>
            <person name="Yates T.B."/>
            <person name="Jawdy S."/>
            <person name="Cereghino C."/>
            <person name="Smart L.B."/>
            <person name="Muchero W."/>
        </authorList>
    </citation>
    <scope>NUCLEOTIDE SEQUENCE [LARGE SCALE GENOMIC DNA]</scope>
    <source>
        <tissue evidence="17">Shoot tip</tissue>
    </source>
</reference>
<evidence type="ECO:0000256" key="11">
    <source>
        <dbReference type="ARBA" id="ARBA00023136"/>
    </source>
</evidence>
<keyword evidence="7 14" id="KW-0547">Nucleotide-binding</keyword>
<dbReference type="Proteomes" id="UP001151529">
    <property type="component" value="Chromosome 15Z"/>
</dbReference>
<evidence type="ECO:0000256" key="2">
    <source>
        <dbReference type="ARBA" id="ARBA00012513"/>
    </source>
</evidence>
<evidence type="ECO:0000256" key="13">
    <source>
        <dbReference type="ARBA" id="ARBA00048679"/>
    </source>
</evidence>
<protein>
    <recommendedName>
        <fullName evidence="2">non-specific serine/threonine protein kinase</fullName>
        <ecNumber evidence="2">2.7.11.1</ecNumber>
    </recommendedName>
</protein>
<evidence type="ECO:0000256" key="14">
    <source>
        <dbReference type="PROSITE-ProRule" id="PRU10141"/>
    </source>
</evidence>